<sequence length="40" mass="4875">MPVLKRKSFKDYDYIFIMVMNMEALERIKGIFQYRGKVKS</sequence>
<accession>B7ASE2</accession>
<comment type="caution">
    <text evidence="1">The sequence shown here is derived from an EMBL/GenBank/DDBJ whole genome shotgun (WGS) entry which is preliminary data.</text>
</comment>
<organism evidence="1 2">
    <name type="scientific">[Bacteroides] pectinophilus ATCC 43243</name>
    <dbReference type="NCBI Taxonomy" id="483218"/>
    <lineage>
        <taxon>Bacteria</taxon>
        <taxon>Bacillati</taxon>
        <taxon>Bacillota</taxon>
        <taxon>Clostridia</taxon>
        <taxon>Eubacteriales</taxon>
    </lineage>
</organism>
<proteinExistence type="predicted"/>
<name>B7ASE2_9FIRM</name>
<gene>
    <name evidence="1" type="ORF">BACPEC_01997</name>
</gene>
<evidence type="ECO:0000313" key="1">
    <source>
        <dbReference type="EMBL" id="EEC57488.1"/>
    </source>
</evidence>
<evidence type="ECO:0000313" key="2">
    <source>
        <dbReference type="Proteomes" id="UP000003136"/>
    </source>
</evidence>
<dbReference type="HOGENOM" id="CLU_3285129_0_0_9"/>
<dbReference type="STRING" id="483218.BACPEC_01997"/>
<reference evidence="1 2" key="1">
    <citation type="submission" date="2008-11" db="EMBL/GenBank/DDBJ databases">
        <title>Draft genome sequence of Bacteroides pectinophilus (ATCC 43243).</title>
        <authorList>
            <person name="Sudarsanam P."/>
            <person name="Ley R."/>
            <person name="Guruge J."/>
            <person name="Turnbaugh P.J."/>
            <person name="Mahowald M."/>
            <person name="Liep D."/>
            <person name="Gordon J."/>
        </authorList>
    </citation>
    <scope>NUCLEOTIDE SEQUENCE [LARGE SCALE GENOMIC DNA]</scope>
    <source>
        <strain evidence="1 2">ATCC 43243</strain>
    </source>
</reference>
<dbReference type="AlphaFoldDB" id="B7ASE2"/>
<keyword evidence="2" id="KW-1185">Reference proteome</keyword>
<dbReference type="Proteomes" id="UP000003136">
    <property type="component" value="Unassembled WGS sequence"/>
</dbReference>
<protein>
    <submittedName>
        <fullName evidence="1">Uncharacterized protein</fullName>
    </submittedName>
</protein>
<dbReference type="EMBL" id="ABVQ01000036">
    <property type="protein sequence ID" value="EEC57488.1"/>
    <property type="molecule type" value="Genomic_DNA"/>
</dbReference>
<reference evidence="1 2" key="2">
    <citation type="submission" date="2008-11" db="EMBL/GenBank/DDBJ databases">
        <authorList>
            <person name="Fulton L."/>
            <person name="Clifton S."/>
            <person name="Fulton B."/>
            <person name="Xu J."/>
            <person name="Minx P."/>
            <person name="Pepin K.H."/>
            <person name="Johnson M."/>
            <person name="Bhonagiri V."/>
            <person name="Nash W.E."/>
            <person name="Mardis E.R."/>
            <person name="Wilson R.K."/>
        </authorList>
    </citation>
    <scope>NUCLEOTIDE SEQUENCE [LARGE SCALE GENOMIC DNA]</scope>
    <source>
        <strain evidence="1 2">ATCC 43243</strain>
    </source>
</reference>